<dbReference type="SUPFAM" id="SSF53756">
    <property type="entry name" value="UDP-Glycosyltransferase/glycogen phosphorylase"/>
    <property type="match status" value="1"/>
</dbReference>
<dbReference type="Gene3D" id="3.40.50.2000">
    <property type="entry name" value="Glycogen Phosphorylase B"/>
    <property type="match status" value="2"/>
</dbReference>
<evidence type="ECO:0000259" key="2">
    <source>
        <dbReference type="Pfam" id="PF13439"/>
    </source>
</evidence>
<feature type="domain" description="Glycosyltransferase subfamily 4-like N-terminal" evidence="2">
    <location>
        <begin position="16"/>
        <end position="174"/>
    </location>
</feature>
<comment type="caution">
    <text evidence="3">The sequence shown here is derived from an EMBL/GenBank/DDBJ whole genome shotgun (WGS) entry which is preliminary data.</text>
</comment>
<evidence type="ECO:0000259" key="1">
    <source>
        <dbReference type="Pfam" id="PF00534"/>
    </source>
</evidence>
<proteinExistence type="predicted"/>
<feature type="domain" description="Glycosyl transferase family 1" evidence="1">
    <location>
        <begin position="194"/>
        <end position="343"/>
    </location>
</feature>
<dbReference type="PANTHER" id="PTHR12526:SF630">
    <property type="entry name" value="GLYCOSYLTRANSFERASE"/>
    <property type="match status" value="1"/>
</dbReference>
<dbReference type="Pfam" id="PF00534">
    <property type="entry name" value="Glycos_transf_1"/>
    <property type="match status" value="1"/>
</dbReference>
<keyword evidence="4" id="KW-1185">Reference proteome</keyword>
<reference evidence="3 4" key="1">
    <citation type="journal article" date="2014" name="Nature">
        <title>An environmental bacterial taxon with a large and distinct metabolic repertoire.</title>
        <authorList>
            <person name="Wilson M.C."/>
            <person name="Mori T."/>
            <person name="Ruckert C."/>
            <person name="Uria A.R."/>
            <person name="Helf M.J."/>
            <person name="Takada K."/>
            <person name="Gernert C."/>
            <person name="Steffens U.A."/>
            <person name="Heycke N."/>
            <person name="Schmitt S."/>
            <person name="Rinke C."/>
            <person name="Helfrich E.J."/>
            <person name="Brachmann A.O."/>
            <person name="Gurgui C."/>
            <person name="Wakimoto T."/>
            <person name="Kracht M."/>
            <person name="Crusemann M."/>
            <person name="Hentschel U."/>
            <person name="Abe I."/>
            <person name="Matsunaga S."/>
            <person name="Kalinowski J."/>
            <person name="Takeyama H."/>
            <person name="Piel J."/>
        </authorList>
    </citation>
    <scope>NUCLEOTIDE SEQUENCE [LARGE SCALE GENOMIC DNA]</scope>
    <source>
        <strain evidence="4">TSY1</strain>
    </source>
</reference>
<dbReference type="CDD" id="cd03811">
    <property type="entry name" value="GT4_GT28_WabH-like"/>
    <property type="match status" value="1"/>
</dbReference>
<dbReference type="Proteomes" id="UP000019141">
    <property type="component" value="Unassembled WGS sequence"/>
</dbReference>
<gene>
    <name evidence="3" type="ORF">ETSY1_28900</name>
</gene>
<sequence length="366" mass="40336">MNTQRVALFMPSMRGGGAERVMLNLTYGLVERDVRVDLVLAQKDGTYLSRLPESVRVVDLRAKRVLTSIPALRRYLVQERPPTLLAAVAHTNLAALAARRLAQVPTRIVIGIHNTFSVASQGAAMKRSRALPYVARWLYPYADGIVAVSHGVADDLAQTVRLDRNRIEVVYNPVVTPELYQQAGEPFSHPWFNDEAVPVLLGVGRLSAQKNFPLLIRAVAKVREQRPVRLVILGEGDDRAALEALVHDLGLSDDVALPGFVDNPFAYMRHAQLFVLSSDWEGLPTVLIEALACGCPVVSTDCPSGPMEILDGGTYGMLVPMRDEDALAKAILASLDEPVRGELLQQRINEFTLDYATEQYTKVLHI</sequence>
<dbReference type="EMBL" id="AZHW01000864">
    <property type="protein sequence ID" value="ETW95860.1"/>
    <property type="molecule type" value="Genomic_DNA"/>
</dbReference>
<dbReference type="PATRIC" id="fig|1429438.4.peg.5502"/>
<dbReference type="InterPro" id="IPR028098">
    <property type="entry name" value="Glyco_trans_4-like_N"/>
</dbReference>
<dbReference type="Pfam" id="PF13439">
    <property type="entry name" value="Glyco_transf_4"/>
    <property type="match status" value="1"/>
</dbReference>
<organism evidence="3 4">
    <name type="scientific">Entotheonella factor</name>
    <dbReference type="NCBI Taxonomy" id="1429438"/>
    <lineage>
        <taxon>Bacteria</taxon>
        <taxon>Pseudomonadati</taxon>
        <taxon>Nitrospinota/Tectimicrobiota group</taxon>
        <taxon>Candidatus Tectimicrobiota</taxon>
        <taxon>Candidatus Entotheonellia</taxon>
        <taxon>Candidatus Entotheonellales</taxon>
        <taxon>Candidatus Entotheonellaceae</taxon>
        <taxon>Candidatus Entotheonella</taxon>
    </lineage>
</organism>
<dbReference type="InterPro" id="IPR001296">
    <property type="entry name" value="Glyco_trans_1"/>
</dbReference>
<dbReference type="PANTHER" id="PTHR12526">
    <property type="entry name" value="GLYCOSYLTRANSFERASE"/>
    <property type="match status" value="1"/>
</dbReference>
<evidence type="ECO:0000313" key="4">
    <source>
        <dbReference type="Proteomes" id="UP000019141"/>
    </source>
</evidence>
<name>W4LDU8_ENTF1</name>
<dbReference type="AlphaFoldDB" id="W4LDU8"/>
<accession>W4LDU8</accession>
<evidence type="ECO:0000313" key="3">
    <source>
        <dbReference type="EMBL" id="ETW95860.1"/>
    </source>
</evidence>
<dbReference type="HOGENOM" id="CLU_009583_0_0_7"/>
<keyword evidence="3" id="KW-0808">Transferase</keyword>
<protein>
    <submittedName>
        <fullName evidence="3">Glycosyl transferase family 1</fullName>
    </submittedName>
</protein>
<dbReference type="GO" id="GO:0016757">
    <property type="term" value="F:glycosyltransferase activity"/>
    <property type="evidence" value="ECO:0007669"/>
    <property type="project" value="UniProtKB-ARBA"/>
</dbReference>